<name>A0A7G9W4H8_ALKCA</name>
<sequence length="383" mass="43201">MNYSRSQRFGRKKRSKGKALIRISLLLVLIGFVFYTYRTVGLITALQGRDGYFEKSLDGRENYLISYIDEQVETTFIISMDKIGPGYLINIPNYTRVDSNEQKILLTELYNQTGKEGLITAINNLFNDSLPVSGYIILERQGLESLVDTVGGLSINIETVFEVDSLVLLPGQRSLMKESAVKYFSHIDTENKESYMQRQVETLQTIFDDYFKWSRSLSLLSGLSKIDGYFDTSMSIRELAWFRNMIDEANNRETYLMTIPGNAELIGDRDFWIVNSNKVTSAITNIQSNTPVIFPEDISVRVLNGNGVAGIASRYSEIISALGYTNIQADNADRLNYTQTIIQYNAQYKHIAEEVLAAISVDAQLVETHSEAGITVILGQDVQ</sequence>
<dbReference type="Gene3D" id="3.30.70.2390">
    <property type="match status" value="1"/>
</dbReference>
<dbReference type="RefSeq" id="WP_213167259.1">
    <property type="nucleotide sequence ID" value="NZ_CP058559.1"/>
</dbReference>
<dbReference type="PANTHER" id="PTHR33392">
    <property type="entry name" value="POLYISOPRENYL-TEICHOIC ACID--PEPTIDOGLYCAN TEICHOIC ACID TRANSFERASE TAGU"/>
    <property type="match status" value="1"/>
</dbReference>
<dbReference type="InterPro" id="IPR027381">
    <property type="entry name" value="LytR/CpsA/Psr_C"/>
</dbReference>
<dbReference type="AlphaFoldDB" id="A0A7G9W4H8"/>
<dbReference type="Proteomes" id="UP000516160">
    <property type="component" value="Chromosome"/>
</dbReference>
<gene>
    <name evidence="5" type="ORF">HYG86_01805</name>
</gene>
<reference evidence="5 6" key="1">
    <citation type="submission" date="2020-07" db="EMBL/GenBank/DDBJ databases">
        <title>Alkalicella. sp. LB2 genome.</title>
        <authorList>
            <person name="Postec A."/>
            <person name="Quemeneur M."/>
        </authorList>
    </citation>
    <scope>NUCLEOTIDE SEQUENCE [LARGE SCALE GENOMIC DNA]</scope>
    <source>
        <strain evidence="5 6">LB2</strain>
    </source>
</reference>
<comment type="similarity">
    <text evidence="1">Belongs to the LytR/CpsA/Psr (LCP) family.</text>
</comment>
<evidence type="ECO:0000259" key="4">
    <source>
        <dbReference type="Pfam" id="PF13399"/>
    </source>
</evidence>
<dbReference type="Pfam" id="PF13399">
    <property type="entry name" value="LytR_C"/>
    <property type="match status" value="1"/>
</dbReference>
<keyword evidence="2" id="KW-1133">Transmembrane helix</keyword>
<proteinExistence type="inferred from homology"/>
<dbReference type="PANTHER" id="PTHR33392:SF6">
    <property type="entry name" value="POLYISOPRENYL-TEICHOIC ACID--PEPTIDOGLYCAN TEICHOIC ACID TRANSFERASE TAGU"/>
    <property type="match status" value="1"/>
</dbReference>
<dbReference type="KEGG" id="acae:HYG86_01805"/>
<keyword evidence="6" id="KW-1185">Reference proteome</keyword>
<dbReference type="EMBL" id="CP058559">
    <property type="protein sequence ID" value="QNO13590.1"/>
    <property type="molecule type" value="Genomic_DNA"/>
</dbReference>
<keyword evidence="2" id="KW-0472">Membrane</keyword>
<keyword evidence="2" id="KW-0812">Transmembrane</keyword>
<evidence type="ECO:0000256" key="1">
    <source>
        <dbReference type="ARBA" id="ARBA00006068"/>
    </source>
</evidence>
<protein>
    <submittedName>
        <fullName evidence="5">LCP family protein</fullName>
    </submittedName>
</protein>
<dbReference type="Gene3D" id="3.40.630.190">
    <property type="entry name" value="LCP protein"/>
    <property type="match status" value="1"/>
</dbReference>
<evidence type="ECO:0000259" key="3">
    <source>
        <dbReference type="Pfam" id="PF03816"/>
    </source>
</evidence>
<evidence type="ECO:0000313" key="5">
    <source>
        <dbReference type="EMBL" id="QNO13590.1"/>
    </source>
</evidence>
<organism evidence="5 6">
    <name type="scientific">Alkalicella caledoniensis</name>
    <dbReference type="NCBI Taxonomy" id="2731377"/>
    <lineage>
        <taxon>Bacteria</taxon>
        <taxon>Bacillati</taxon>
        <taxon>Bacillota</taxon>
        <taxon>Clostridia</taxon>
        <taxon>Eubacteriales</taxon>
        <taxon>Proteinivoracaceae</taxon>
        <taxon>Alkalicella</taxon>
    </lineage>
</organism>
<feature type="domain" description="LytR/CpsA/Psr regulator C-terminal" evidence="4">
    <location>
        <begin position="297"/>
        <end position="381"/>
    </location>
</feature>
<dbReference type="InterPro" id="IPR004474">
    <property type="entry name" value="LytR_CpsA_psr"/>
</dbReference>
<feature type="transmembrane region" description="Helical" evidence="2">
    <location>
        <begin position="20"/>
        <end position="37"/>
    </location>
</feature>
<evidence type="ECO:0000256" key="2">
    <source>
        <dbReference type="SAM" id="Phobius"/>
    </source>
</evidence>
<accession>A0A7G9W4H8</accession>
<evidence type="ECO:0000313" key="6">
    <source>
        <dbReference type="Proteomes" id="UP000516160"/>
    </source>
</evidence>
<feature type="domain" description="Cell envelope-related transcriptional attenuator" evidence="3">
    <location>
        <begin position="90"/>
        <end position="206"/>
    </location>
</feature>
<dbReference type="InterPro" id="IPR050922">
    <property type="entry name" value="LytR/CpsA/Psr_CW_biosynth"/>
</dbReference>
<dbReference type="Pfam" id="PF03816">
    <property type="entry name" value="LytR_cpsA_psr"/>
    <property type="match status" value="1"/>
</dbReference>